<dbReference type="EMBL" id="JAFBBP010000001">
    <property type="protein sequence ID" value="MBM7490994.1"/>
    <property type="molecule type" value="Genomic_DNA"/>
</dbReference>
<protein>
    <recommendedName>
        <fullName evidence="3">EVE domain-containing protein</fullName>
    </recommendedName>
</protein>
<evidence type="ECO:0000313" key="2">
    <source>
        <dbReference type="Proteomes" id="UP000764837"/>
    </source>
</evidence>
<dbReference type="Proteomes" id="UP000764837">
    <property type="component" value="Unassembled WGS sequence"/>
</dbReference>
<dbReference type="Gene3D" id="3.10.590.10">
    <property type="entry name" value="ph1033 like domains"/>
    <property type="match status" value="1"/>
</dbReference>
<gene>
    <name evidence="1" type="ORF">JOD64_002216</name>
</gene>
<evidence type="ECO:0008006" key="3">
    <source>
        <dbReference type="Google" id="ProtNLM"/>
    </source>
</evidence>
<name>A0ABS2LS30_9ACTN</name>
<organism evidence="1 2">
    <name type="scientific">Micromonospora luteifusca</name>
    <dbReference type="NCBI Taxonomy" id="709860"/>
    <lineage>
        <taxon>Bacteria</taxon>
        <taxon>Bacillati</taxon>
        <taxon>Actinomycetota</taxon>
        <taxon>Actinomycetes</taxon>
        <taxon>Micromonosporales</taxon>
        <taxon>Micromonosporaceae</taxon>
        <taxon>Micromonospora</taxon>
    </lineage>
</organism>
<proteinExistence type="predicted"/>
<keyword evidence="2" id="KW-1185">Reference proteome</keyword>
<reference evidence="1 2" key="1">
    <citation type="submission" date="2021-01" db="EMBL/GenBank/DDBJ databases">
        <title>Sequencing the genomes of 1000 actinobacteria strains.</title>
        <authorList>
            <person name="Klenk H.-P."/>
        </authorList>
    </citation>
    <scope>NUCLEOTIDE SEQUENCE [LARGE SCALE GENOMIC DNA]</scope>
    <source>
        <strain evidence="1 2">DSM 100204</strain>
    </source>
</reference>
<evidence type="ECO:0000313" key="1">
    <source>
        <dbReference type="EMBL" id="MBM7490994.1"/>
    </source>
</evidence>
<accession>A0ABS2LS30</accession>
<sequence>MAFSATPRGEVAALAVGDGLYLYSSRSAWKNPARDRGRVIGHATVASAVSSFDRPLEIGTQRYLSGCTLRIDGLVPYPNGLEVAPLVRELEAFPKPDAWAIYLRRTLLTLPPSDVRLLDQKLRPLLRPRVQVLPTYPSRFTR</sequence>
<comment type="caution">
    <text evidence="1">The sequence shown here is derived from an EMBL/GenBank/DDBJ whole genome shotgun (WGS) entry which is preliminary data.</text>
</comment>